<reference evidence="1 2" key="1">
    <citation type="journal article" date="2024" name="bioRxiv">
        <title>A reference genome for Trichogramma kaykai: A tiny desert-dwelling parasitoid wasp with competing sex-ratio distorters.</title>
        <authorList>
            <person name="Culotta J."/>
            <person name="Lindsey A.R."/>
        </authorList>
    </citation>
    <scope>NUCLEOTIDE SEQUENCE [LARGE SCALE GENOMIC DNA]</scope>
    <source>
        <strain evidence="1 2">KSX58</strain>
    </source>
</reference>
<organism evidence="1 2">
    <name type="scientific">Trichogramma kaykai</name>
    <dbReference type="NCBI Taxonomy" id="54128"/>
    <lineage>
        <taxon>Eukaryota</taxon>
        <taxon>Metazoa</taxon>
        <taxon>Ecdysozoa</taxon>
        <taxon>Arthropoda</taxon>
        <taxon>Hexapoda</taxon>
        <taxon>Insecta</taxon>
        <taxon>Pterygota</taxon>
        <taxon>Neoptera</taxon>
        <taxon>Endopterygota</taxon>
        <taxon>Hymenoptera</taxon>
        <taxon>Apocrita</taxon>
        <taxon>Proctotrupomorpha</taxon>
        <taxon>Chalcidoidea</taxon>
        <taxon>Trichogrammatidae</taxon>
        <taxon>Trichogramma</taxon>
    </lineage>
</organism>
<name>A0ABD2W9J8_9HYME</name>
<proteinExistence type="predicted"/>
<sequence>MTGRVKYINQKGASLKGQITQLEQIIENIPTEPAKLASLKARIDRIKVLFEGYEELHDELALLDDAGDHNIADFKNVQERYYNLLGKSVSLNSETSGFSNALNTSSIVAGNNRHRLKLPVADLPKFYGDIAKRLSFKNAFTTMVGSSDISDLQKCMYLQNCLSGDALRKISIYNVSEENFKSAWQLLLEAYDQKRILMVKHLDAISNIKYVHESTHKNLSSLIDEIRFQHSTGDYQMADLPESRVNNDFAFNHTVIDYFGPIFIKEKKVRNRNTIKVYGCIFVSMFSRAIYI</sequence>
<keyword evidence="2" id="KW-1185">Reference proteome</keyword>
<evidence type="ECO:0000313" key="1">
    <source>
        <dbReference type="EMBL" id="KAL3389586.1"/>
    </source>
</evidence>
<dbReference type="PANTHER" id="PTHR47331">
    <property type="entry name" value="PHD-TYPE DOMAIN-CONTAINING PROTEIN"/>
    <property type="match status" value="1"/>
</dbReference>
<evidence type="ECO:0000313" key="2">
    <source>
        <dbReference type="Proteomes" id="UP001627154"/>
    </source>
</evidence>
<dbReference type="InterPro" id="IPR005312">
    <property type="entry name" value="DUF1759"/>
</dbReference>
<comment type="caution">
    <text evidence="1">The sequence shown here is derived from an EMBL/GenBank/DDBJ whole genome shotgun (WGS) entry which is preliminary data.</text>
</comment>
<accession>A0ABD2W9J8</accession>
<dbReference type="AlphaFoldDB" id="A0ABD2W9J8"/>
<dbReference type="Pfam" id="PF03564">
    <property type="entry name" value="DUF1759"/>
    <property type="match status" value="1"/>
</dbReference>
<gene>
    <name evidence="1" type="ORF">TKK_015790</name>
</gene>
<protein>
    <submittedName>
        <fullName evidence="1">Uncharacterized protein</fullName>
    </submittedName>
</protein>
<dbReference type="EMBL" id="JBJJXI010000123">
    <property type="protein sequence ID" value="KAL3389586.1"/>
    <property type="molecule type" value="Genomic_DNA"/>
</dbReference>
<dbReference type="Proteomes" id="UP001627154">
    <property type="component" value="Unassembled WGS sequence"/>
</dbReference>